<evidence type="ECO:0000256" key="2">
    <source>
        <dbReference type="ARBA" id="ARBA00013365"/>
    </source>
</evidence>
<evidence type="ECO:0000313" key="7">
    <source>
        <dbReference type="EMBL" id="SHE51935.1"/>
    </source>
</evidence>
<dbReference type="STRING" id="1121429.SAMN02745133_00588"/>
<organism evidence="7 8">
    <name type="scientific">Desulforamulus putei DSM 12395</name>
    <dbReference type="NCBI Taxonomy" id="1121429"/>
    <lineage>
        <taxon>Bacteria</taxon>
        <taxon>Bacillati</taxon>
        <taxon>Bacillota</taxon>
        <taxon>Clostridia</taxon>
        <taxon>Eubacteriales</taxon>
        <taxon>Peptococcaceae</taxon>
        <taxon>Desulforamulus</taxon>
    </lineage>
</organism>
<dbReference type="OrthoDB" id="9773856at2"/>
<dbReference type="InterPro" id="IPR050535">
    <property type="entry name" value="DNA_Repair-Maintenance_Comp"/>
</dbReference>
<keyword evidence="3" id="KW-0540">Nuclease</keyword>
<feature type="domain" description="Calcineurin-like phosphoesterase" evidence="6">
    <location>
        <begin position="5"/>
        <end position="218"/>
    </location>
</feature>
<evidence type="ECO:0000313" key="8">
    <source>
        <dbReference type="Proteomes" id="UP000184148"/>
    </source>
</evidence>
<keyword evidence="4" id="KW-0378">Hydrolase</keyword>
<gene>
    <name evidence="7" type="ORF">SAMN02745133_00588</name>
</gene>
<dbReference type="Gene3D" id="3.60.21.10">
    <property type="match status" value="1"/>
</dbReference>
<dbReference type="Proteomes" id="UP000184148">
    <property type="component" value="Unassembled WGS sequence"/>
</dbReference>
<name>A0A1M4U5H4_9FIRM</name>
<dbReference type="Pfam" id="PF00149">
    <property type="entry name" value="Metallophos"/>
    <property type="match status" value="1"/>
</dbReference>
<evidence type="ECO:0000256" key="5">
    <source>
        <dbReference type="ARBA" id="ARBA00022839"/>
    </source>
</evidence>
<dbReference type="InterPro" id="IPR029052">
    <property type="entry name" value="Metallo-depent_PP-like"/>
</dbReference>
<dbReference type="PANTHER" id="PTHR30337:SF0">
    <property type="entry name" value="NUCLEASE SBCCD SUBUNIT D"/>
    <property type="match status" value="1"/>
</dbReference>
<accession>A0A1M4U5H4</accession>
<keyword evidence="5 7" id="KW-0269">Exonuclease</keyword>
<dbReference type="InterPro" id="IPR041796">
    <property type="entry name" value="Mre11_N"/>
</dbReference>
<dbReference type="AlphaFoldDB" id="A0A1M4U5H4"/>
<sequence>MPTVKFIHCSDIHLGRQRLGGKLPDTDFAQALHFIVRYTLEQRADALLIAGDLYDSPSIQPPVLQQATACLAPLKEAGIPVFAIEGNHDRATVTGESHTWVKYLNDIGLLHLLSIPFTSQGPVITPWDDQRRQGSYIDFKGVRIVGAGYLGAGTVKRARLIAETLTGWRQDAGAGALIMLLHAGPDYIVQEGGGFSRENLEFLHECVDYLALGHIHKPMNHGGWAVNPGSPEHVRLEECRYDRQPRGMAVVEIDPSHTSPLRRAEIIEVPKRKVLSLRYDCSPHSNKTRRAMDAIQTDIERTLRTLGAAPEDAVRLELTGAVNLGRIRLDTEALAVYLQESLPVKAVEVISGGLQLAAGEGSPAGTVHAAPSREDLELSAIHEVVLQNPLPGLEQQADLLARLFYRFKEDVRNRASAQEIRERLQAHPLVEQLLAEVLEETPERSVAAAKDGDA</sequence>
<dbReference type="PANTHER" id="PTHR30337">
    <property type="entry name" value="COMPONENT OF ATP-DEPENDENT DSDNA EXONUCLEASE"/>
    <property type="match status" value="1"/>
</dbReference>
<dbReference type="CDD" id="cd00840">
    <property type="entry name" value="MPP_Mre11_N"/>
    <property type="match status" value="1"/>
</dbReference>
<dbReference type="RefSeq" id="WP_073235446.1">
    <property type="nucleotide sequence ID" value="NZ_FQUY01000002.1"/>
</dbReference>
<dbReference type="SUPFAM" id="SSF56300">
    <property type="entry name" value="Metallo-dependent phosphatases"/>
    <property type="match status" value="1"/>
</dbReference>
<evidence type="ECO:0000259" key="6">
    <source>
        <dbReference type="Pfam" id="PF00149"/>
    </source>
</evidence>
<evidence type="ECO:0000256" key="3">
    <source>
        <dbReference type="ARBA" id="ARBA00022722"/>
    </source>
</evidence>
<evidence type="ECO:0000256" key="1">
    <source>
        <dbReference type="ARBA" id="ARBA00010555"/>
    </source>
</evidence>
<reference evidence="8" key="1">
    <citation type="submission" date="2016-11" db="EMBL/GenBank/DDBJ databases">
        <authorList>
            <person name="Varghese N."/>
            <person name="Submissions S."/>
        </authorList>
    </citation>
    <scope>NUCLEOTIDE SEQUENCE [LARGE SCALE GENOMIC DNA]</scope>
    <source>
        <strain evidence="8">DSM 12395</strain>
    </source>
</reference>
<evidence type="ECO:0000256" key="4">
    <source>
        <dbReference type="ARBA" id="ARBA00022801"/>
    </source>
</evidence>
<proteinExistence type="inferred from homology"/>
<protein>
    <recommendedName>
        <fullName evidence="2">Nuclease SbcCD subunit D</fullName>
    </recommendedName>
</protein>
<keyword evidence="8" id="KW-1185">Reference proteome</keyword>
<dbReference type="InterPro" id="IPR004843">
    <property type="entry name" value="Calcineurin-like_PHP"/>
</dbReference>
<comment type="similarity">
    <text evidence="1">Belongs to the SbcD family.</text>
</comment>
<dbReference type="EMBL" id="FQUY01000002">
    <property type="protein sequence ID" value="SHE51935.1"/>
    <property type="molecule type" value="Genomic_DNA"/>
</dbReference>
<dbReference type="GO" id="GO:0004527">
    <property type="term" value="F:exonuclease activity"/>
    <property type="evidence" value="ECO:0007669"/>
    <property type="project" value="UniProtKB-KW"/>
</dbReference>